<protein>
    <submittedName>
        <fullName evidence="1">Uncharacterized protein</fullName>
    </submittedName>
</protein>
<name>A0ABD2XZH3_9GENT</name>
<reference evidence="1 2" key="1">
    <citation type="submission" date="2024-11" db="EMBL/GenBank/DDBJ databases">
        <title>A near-complete genome assembly of Cinchona calisaya.</title>
        <authorList>
            <person name="Lian D.C."/>
            <person name="Zhao X.W."/>
            <person name="Wei L."/>
        </authorList>
    </citation>
    <scope>NUCLEOTIDE SEQUENCE [LARGE SCALE GENOMIC DNA]</scope>
    <source>
        <tissue evidence="1">Nenye</tissue>
    </source>
</reference>
<accession>A0ABD2XZH3</accession>
<evidence type="ECO:0000313" key="2">
    <source>
        <dbReference type="Proteomes" id="UP001630127"/>
    </source>
</evidence>
<keyword evidence="2" id="KW-1185">Reference proteome</keyword>
<dbReference type="AlphaFoldDB" id="A0ABD2XZH3"/>
<gene>
    <name evidence="1" type="ORF">ACH5RR_039852</name>
</gene>
<evidence type="ECO:0000313" key="1">
    <source>
        <dbReference type="EMBL" id="KAL3500759.1"/>
    </source>
</evidence>
<organism evidence="1 2">
    <name type="scientific">Cinchona calisaya</name>
    <dbReference type="NCBI Taxonomy" id="153742"/>
    <lineage>
        <taxon>Eukaryota</taxon>
        <taxon>Viridiplantae</taxon>
        <taxon>Streptophyta</taxon>
        <taxon>Embryophyta</taxon>
        <taxon>Tracheophyta</taxon>
        <taxon>Spermatophyta</taxon>
        <taxon>Magnoliopsida</taxon>
        <taxon>eudicotyledons</taxon>
        <taxon>Gunneridae</taxon>
        <taxon>Pentapetalae</taxon>
        <taxon>asterids</taxon>
        <taxon>lamiids</taxon>
        <taxon>Gentianales</taxon>
        <taxon>Rubiaceae</taxon>
        <taxon>Cinchonoideae</taxon>
        <taxon>Cinchoneae</taxon>
        <taxon>Cinchona</taxon>
    </lineage>
</organism>
<proteinExistence type="predicted"/>
<dbReference type="Proteomes" id="UP001630127">
    <property type="component" value="Unassembled WGS sequence"/>
</dbReference>
<comment type="caution">
    <text evidence="1">The sequence shown here is derived from an EMBL/GenBank/DDBJ whole genome shotgun (WGS) entry which is preliminary data.</text>
</comment>
<sequence length="373" mass="43053">MFTEVIPACFDIGRKTLLYEYTWLESVLNDIDNMNFSHRSRFGDELHDQVGAVIQELENLRTFAICTAGSHGKLVVGETWWFGRRKSMIMTNLPSPIDVCCRFEEALRKATSEIRRALKKRKKDNECLSKAVSKLQDTMEIFRPKIVKAYGYLSTHLSIELLQLQEDDNSIGSFPWTELFCSFWRGMRNLIYQDEGEGHGQFWLPVKVPLEALTGINGCLLRFLLQDGSRIEVPTTADCNALMCHFASAFVRAAYFSYSWRWMWMDDKDDQMDQKTLSVEEFVIVMDLLKQVMPKTPEAIDTCIQILRASNSLIEPVVYDFVHLLIPYGADRIGFEFTTFRAGLIWLITFLTNAPDVYDDDDGDDVKLHWLVN</sequence>
<dbReference type="EMBL" id="JBJUIK010000016">
    <property type="protein sequence ID" value="KAL3500759.1"/>
    <property type="molecule type" value="Genomic_DNA"/>
</dbReference>